<reference evidence="2 3" key="1">
    <citation type="submission" date="2020-04" db="EMBL/GenBank/DDBJ databases">
        <authorList>
            <person name="Alioto T."/>
            <person name="Alioto T."/>
            <person name="Gomez Garrido J."/>
        </authorList>
    </citation>
    <scope>NUCLEOTIDE SEQUENCE [LARGE SCALE GENOMIC DNA]</scope>
</reference>
<evidence type="ECO:0000259" key="1">
    <source>
        <dbReference type="Pfam" id="PF00155"/>
    </source>
</evidence>
<dbReference type="Pfam" id="PF00155">
    <property type="entry name" value="Aminotran_1_2"/>
    <property type="match status" value="1"/>
</dbReference>
<dbReference type="Proteomes" id="UP000494165">
    <property type="component" value="Unassembled WGS sequence"/>
</dbReference>
<evidence type="ECO:0000313" key="2">
    <source>
        <dbReference type="EMBL" id="CAB3369015.1"/>
    </source>
</evidence>
<dbReference type="GO" id="GO:0047536">
    <property type="term" value="F:2-aminoadipate transaminase activity"/>
    <property type="evidence" value="ECO:0007669"/>
    <property type="project" value="TreeGrafter"/>
</dbReference>
<dbReference type="EMBL" id="CADEPI010000042">
    <property type="protein sequence ID" value="CAB3369015.1"/>
    <property type="molecule type" value="Genomic_DNA"/>
</dbReference>
<name>A0A8S1CFD5_9INSE</name>
<proteinExistence type="predicted"/>
<sequence length="624" mass="69723">MAFPVQIDDPPLKHLFDVSEGAGLEQEGVIRLTAGAPGPSLLQACSEVFKQAWARTLEKCNDDVNVFQYGIAAGSWEFREELSKFLTESYGESVQRSDLILTCGATHGLQIILNTLLAPGGMIFVENATYMIALDVFKEFPSSSIESVDLDANGMDPEDFEKKIMQWKNAKNWITSEEKPFWAMLYCIPAFQNPTGTSLSHTRCLRLIELARKHDVLILCDDVYNLLAHNNPPRRLFAYDRPDVHTFGGHVISNGTFSKILTPGVRIGWLEVPPRIAERLRKSGILRSSGSVNHFMSTIVTSIMEMGLQKQHLDLLRSTFKERMLSLMEVLGENLPKSCTFHRSEGGYYVWLELPEGTDAADFCNFSAEHFKATAYAGKYFSKSKTNCMRLAVAYHEKDDLMKAAELICKALHALSNSQYWQRDLATDVELAEARLLDTRASTQEYLDIMNDIEDILWTKVQPGVSSIQENLPFIQISFADIQNIQTQINQASSVLVYQAKLQGKALVKHLRVLNETELILTSESFDNLLNNRDGLVAQGNNVIETHDNAMQLSNAEVIAFNGLLNSILEGQNGTAVDAIKISMNDINTELFTLGSDISWNADQVVETTQLLIEAIDLILGQLP</sequence>
<dbReference type="Gene3D" id="3.90.1150.10">
    <property type="entry name" value="Aspartate Aminotransferase, domain 1"/>
    <property type="match status" value="1"/>
</dbReference>
<feature type="domain" description="Aminotransferase class I/classII large" evidence="1">
    <location>
        <begin position="51"/>
        <end position="407"/>
    </location>
</feature>
<dbReference type="PANTHER" id="PTHR42858:SF1">
    <property type="entry name" value="LD15494P"/>
    <property type="match status" value="1"/>
</dbReference>
<dbReference type="AlphaFoldDB" id="A0A8S1CFD5"/>
<evidence type="ECO:0000313" key="3">
    <source>
        <dbReference type="Proteomes" id="UP000494165"/>
    </source>
</evidence>
<keyword evidence="3" id="KW-1185">Reference proteome</keyword>
<dbReference type="GO" id="GO:0030170">
    <property type="term" value="F:pyridoxal phosphate binding"/>
    <property type="evidence" value="ECO:0007669"/>
    <property type="project" value="InterPro"/>
</dbReference>
<accession>A0A8S1CFD5</accession>
<dbReference type="InterPro" id="IPR015422">
    <property type="entry name" value="PyrdxlP-dep_Trfase_small"/>
</dbReference>
<dbReference type="InterPro" id="IPR004839">
    <property type="entry name" value="Aminotransferase_I/II_large"/>
</dbReference>
<dbReference type="InterPro" id="IPR015424">
    <property type="entry name" value="PyrdxlP-dep_Trfase"/>
</dbReference>
<dbReference type="InterPro" id="IPR015421">
    <property type="entry name" value="PyrdxlP-dep_Trfase_major"/>
</dbReference>
<dbReference type="OrthoDB" id="7042322at2759"/>
<dbReference type="CDD" id="cd00609">
    <property type="entry name" value="AAT_like"/>
    <property type="match status" value="1"/>
</dbReference>
<gene>
    <name evidence="2" type="ORF">CLODIP_2_CD02572</name>
</gene>
<protein>
    <recommendedName>
        <fullName evidence="1">Aminotransferase class I/classII large domain-containing protein</fullName>
    </recommendedName>
</protein>
<dbReference type="Gene3D" id="3.40.640.10">
    <property type="entry name" value="Type I PLP-dependent aspartate aminotransferase-like (Major domain)"/>
    <property type="match status" value="1"/>
</dbReference>
<dbReference type="PANTHER" id="PTHR42858">
    <property type="entry name" value="AMINOTRANSFERASE"/>
    <property type="match status" value="1"/>
</dbReference>
<organism evidence="2 3">
    <name type="scientific">Cloeon dipterum</name>
    <dbReference type="NCBI Taxonomy" id="197152"/>
    <lineage>
        <taxon>Eukaryota</taxon>
        <taxon>Metazoa</taxon>
        <taxon>Ecdysozoa</taxon>
        <taxon>Arthropoda</taxon>
        <taxon>Hexapoda</taxon>
        <taxon>Insecta</taxon>
        <taxon>Pterygota</taxon>
        <taxon>Palaeoptera</taxon>
        <taxon>Ephemeroptera</taxon>
        <taxon>Pisciforma</taxon>
        <taxon>Baetidae</taxon>
        <taxon>Cloeon</taxon>
    </lineage>
</organism>
<dbReference type="SUPFAM" id="SSF53383">
    <property type="entry name" value="PLP-dependent transferases"/>
    <property type="match status" value="1"/>
</dbReference>
<comment type="caution">
    <text evidence="2">The sequence shown here is derived from an EMBL/GenBank/DDBJ whole genome shotgun (WGS) entry which is preliminary data.</text>
</comment>